<accession>A0A7J7VE16</accession>
<dbReference type="Proteomes" id="UP000585614">
    <property type="component" value="Unassembled WGS sequence"/>
</dbReference>
<name>A0A7J7VE16_RHIFE</name>
<proteinExistence type="predicted"/>
<dbReference type="EMBL" id="JACAGC010000013">
    <property type="protein sequence ID" value="KAF6323374.1"/>
    <property type="molecule type" value="Genomic_DNA"/>
</dbReference>
<reference evidence="2 3" key="1">
    <citation type="journal article" date="2020" name="Nature">
        <title>Six reference-quality genomes reveal evolution of bat adaptations.</title>
        <authorList>
            <person name="Jebb D."/>
            <person name="Huang Z."/>
            <person name="Pippel M."/>
            <person name="Hughes G.M."/>
            <person name="Lavrichenko K."/>
            <person name="Devanna P."/>
            <person name="Winkler S."/>
            <person name="Jermiin L.S."/>
            <person name="Skirmuntt E.C."/>
            <person name="Katzourakis A."/>
            <person name="Burkitt-Gray L."/>
            <person name="Ray D.A."/>
            <person name="Sullivan K.A.M."/>
            <person name="Roscito J.G."/>
            <person name="Kirilenko B.M."/>
            <person name="Davalos L.M."/>
            <person name="Corthals A.P."/>
            <person name="Power M.L."/>
            <person name="Jones G."/>
            <person name="Ransome R.D."/>
            <person name="Dechmann D.K.N."/>
            <person name="Locatelli A.G."/>
            <person name="Puechmaille S.J."/>
            <person name="Fedrigo O."/>
            <person name="Jarvis E.D."/>
            <person name="Hiller M."/>
            <person name="Vernes S.C."/>
            <person name="Myers E.W."/>
            <person name="Teeling E.C."/>
        </authorList>
    </citation>
    <scope>NUCLEOTIDE SEQUENCE [LARGE SCALE GENOMIC DNA]</scope>
    <source>
        <strain evidence="2">MRhiFer1</strain>
        <tissue evidence="2">Lung</tissue>
    </source>
</reference>
<organism evidence="2 3">
    <name type="scientific">Rhinolophus ferrumequinum</name>
    <name type="common">Greater horseshoe bat</name>
    <dbReference type="NCBI Taxonomy" id="59479"/>
    <lineage>
        <taxon>Eukaryota</taxon>
        <taxon>Metazoa</taxon>
        <taxon>Chordata</taxon>
        <taxon>Craniata</taxon>
        <taxon>Vertebrata</taxon>
        <taxon>Euteleostomi</taxon>
        <taxon>Mammalia</taxon>
        <taxon>Eutheria</taxon>
        <taxon>Laurasiatheria</taxon>
        <taxon>Chiroptera</taxon>
        <taxon>Yinpterochiroptera</taxon>
        <taxon>Rhinolophoidea</taxon>
        <taxon>Rhinolophidae</taxon>
        <taxon>Rhinolophinae</taxon>
        <taxon>Rhinolophus</taxon>
    </lineage>
</organism>
<protein>
    <submittedName>
        <fullName evidence="2">Uncharacterized protein</fullName>
    </submittedName>
</protein>
<evidence type="ECO:0000256" key="1">
    <source>
        <dbReference type="SAM" id="MobiDB-lite"/>
    </source>
</evidence>
<evidence type="ECO:0000313" key="3">
    <source>
        <dbReference type="Proteomes" id="UP000585614"/>
    </source>
</evidence>
<sequence>MSLTLVCLPIWTQWKGKLLGSEDSDFRNGAAIVGSKEDDTGKGTSYPYQSVPPKYGNSTENVSSSEYLRFNSSNTDRLALCKHFSIQLSHLLTEFHLPQDILGLGLVNAGKSCLQVVTQQPQNSPLLLLCILRGLHVAVLDAQGGEHP</sequence>
<dbReference type="AlphaFoldDB" id="A0A7J7VE16"/>
<comment type="caution">
    <text evidence="2">The sequence shown here is derived from an EMBL/GenBank/DDBJ whole genome shotgun (WGS) entry which is preliminary data.</text>
</comment>
<evidence type="ECO:0000313" key="2">
    <source>
        <dbReference type="EMBL" id="KAF6323374.1"/>
    </source>
</evidence>
<gene>
    <name evidence="2" type="ORF">mRhiFer1_008357</name>
</gene>
<feature type="region of interest" description="Disordered" evidence="1">
    <location>
        <begin position="38"/>
        <end position="58"/>
    </location>
</feature>